<proteinExistence type="predicted"/>
<keyword evidence="2" id="KW-1185">Reference proteome</keyword>
<gene>
    <name evidence="1" type="ORF">G5I_06033</name>
</gene>
<dbReference type="OrthoDB" id="10408888at2759"/>
<dbReference type="InParanoid" id="F4WJZ7"/>
<dbReference type="EMBL" id="GL888189">
    <property type="protein sequence ID" value="EGI65473.1"/>
    <property type="molecule type" value="Genomic_DNA"/>
</dbReference>
<reference evidence="1" key="1">
    <citation type="submission" date="2011-02" db="EMBL/GenBank/DDBJ databases">
        <title>The genome of the leaf-cutting ant Acromyrmex echinatior suggests key adaptations to social evolution and fungus farming.</title>
        <authorList>
            <person name="Nygaard S."/>
            <person name="Zhang G."/>
        </authorList>
    </citation>
    <scope>NUCLEOTIDE SEQUENCE</scope>
</reference>
<protein>
    <submittedName>
        <fullName evidence="1">Uncharacterized protein</fullName>
    </submittedName>
</protein>
<sequence>MGDHRGHELLLSLETWKGFLLSCMSRDERETNISEKRTWLQNLLLDDERERMYIEALDAVYEDMESLSNLDVTNIIRCGQHYLMVDNKPQVRLQLRDEVGVQIIPSPVSPSFIQIRGFINIATWRIKRNKRECDRENQIDMWEERDFFLAELFGLRPYEPDPEPEDWNSQYQAVPRPDEVDCKVHETLAFPKMDLDTEVTKRIIL</sequence>
<name>F4WJZ7_ACREC</name>
<accession>F4WJZ7</accession>
<dbReference type="Proteomes" id="UP000007755">
    <property type="component" value="Unassembled WGS sequence"/>
</dbReference>
<dbReference type="AlphaFoldDB" id="F4WJZ7"/>
<evidence type="ECO:0000313" key="1">
    <source>
        <dbReference type="EMBL" id="EGI65473.1"/>
    </source>
</evidence>
<evidence type="ECO:0000313" key="2">
    <source>
        <dbReference type="Proteomes" id="UP000007755"/>
    </source>
</evidence>
<organism evidence="2">
    <name type="scientific">Acromyrmex echinatior</name>
    <name type="common">Panamanian leafcutter ant</name>
    <name type="synonym">Acromyrmex octospinosus echinatior</name>
    <dbReference type="NCBI Taxonomy" id="103372"/>
    <lineage>
        <taxon>Eukaryota</taxon>
        <taxon>Metazoa</taxon>
        <taxon>Ecdysozoa</taxon>
        <taxon>Arthropoda</taxon>
        <taxon>Hexapoda</taxon>
        <taxon>Insecta</taxon>
        <taxon>Pterygota</taxon>
        <taxon>Neoptera</taxon>
        <taxon>Endopterygota</taxon>
        <taxon>Hymenoptera</taxon>
        <taxon>Apocrita</taxon>
        <taxon>Aculeata</taxon>
        <taxon>Formicoidea</taxon>
        <taxon>Formicidae</taxon>
        <taxon>Myrmicinae</taxon>
        <taxon>Acromyrmex</taxon>
    </lineage>
</organism>